<dbReference type="InterPro" id="IPR036116">
    <property type="entry name" value="FN3_sf"/>
</dbReference>
<feature type="domain" description="Fibronectin type-III" evidence="2">
    <location>
        <begin position="176"/>
        <end position="268"/>
    </location>
</feature>
<dbReference type="CDD" id="cd00063">
    <property type="entry name" value="FN3"/>
    <property type="match status" value="5"/>
</dbReference>
<evidence type="ECO:0000313" key="4">
    <source>
        <dbReference type="Proteomes" id="UP001217089"/>
    </source>
</evidence>
<dbReference type="InterPro" id="IPR050991">
    <property type="entry name" value="ECM_Regulatory_Proteins"/>
</dbReference>
<reference evidence="3 4" key="1">
    <citation type="submission" date="2022-12" db="EMBL/GenBank/DDBJ databases">
        <title>Chromosome-level genome of Tegillarca granosa.</title>
        <authorList>
            <person name="Kim J."/>
        </authorList>
    </citation>
    <scope>NUCLEOTIDE SEQUENCE [LARGE SCALE GENOMIC DNA]</scope>
    <source>
        <strain evidence="3">Teg-2019</strain>
        <tissue evidence="3">Adductor muscle</tissue>
    </source>
</reference>
<dbReference type="PANTHER" id="PTHR46708:SF2">
    <property type="entry name" value="FIBRONECTIN TYPE-III DOMAIN-CONTAINING PROTEIN"/>
    <property type="match status" value="1"/>
</dbReference>
<keyword evidence="1" id="KW-0677">Repeat</keyword>
<dbReference type="InterPro" id="IPR003961">
    <property type="entry name" value="FN3_dom"/>
</dbReference>
<dbReference type="SUPFAM" id="SSF49265">
    <property type="entry name" value="Fibronectin type III"/>
    <property type="match status" value="4"/>
</dbReference>
<dbReference type="Pfam" id="PF00041">
    <property type="entry name" value="fn3"/>
    <property type="match status" value="5"/>
</dbReference>
<evidence type="ECO:0000259" key="2">
    <source>
        <dbReference type="PROSITE" id="PS50853"/>
    </source>
</evidence>
<dbReference type="Gene3D" id="2.60.40.10">
    <property type="entry name" value="Immunoglobulins"/>
    <property type="match status" value="6"/>
</dbReference>
<sequence>MVYVERWILFLILHAKIFIERKSRSINKGNVSESALGGSCMSGIYCDGSNVECFNNKCQCEANFYDDNNAVGGGTCKPINELKVKNVTVSPAGTNSSSVTWTNPAANSAIESKQVRWTGTTSGSDTVAVGDISTTITGLTSGGTYSITVVSIDTNSRNMQQEVSTTAVSVTIKPALPGEIKTNNPDTTGTQVTLSWIASVGEVTYYNVVFDGGNGDTKSQNTANNINSITMKSLTPGRRYNITITAISGSMTSDPRYGNTRTTVTVPEAPTNLRCISVMDTNVTLEWTPPINPNGDIMYYLITVTFGPGSPRTVNTTKPVQTQEIDKLTEDSDYSFTVRARNDLYDGPVSSNATCKTKPGLPSKPQNLSTVTVQSRSLTVGWMKPNATKGSLIGYRIIVQNGTTCSKEILYQCSNCEKKPNLTSSCSMNSKTMVAITDTGLTNESFVQTIEGLSPYVSYSVLVHAITGAGDGYSGAVTVETNEEAPQNLTQVSADVLNSTAIKLSWSIPDPRPGKTTYTIYLYDVINEKQALNKSIEVLGFYKRSTILTNLEEYWQYVINIKASTNKGQSAMKTVKPDKTKPAAPGKVANFMVSRPEGDYKLATVTWSIPSLRDQNSLITSYEFKHNATGTPASKILSQSVNNGDGFTESIEVQPENYYYIEVYAINNLNQTGVKSSELYYAPPGPPPKLDSSPDIKVIQNDIKSPSTETTATILLYQNQFTANENGQIINNGIILCPKETQITTQRQYTDYDQFTTWNEAKKDEFRPVLQTNQ</sequence>
<evidence type="ECO:0000313" key="3">
    <source>
        <dbReference type="EMBL" id="KAJ8315730.1"/>
    </source>
</evidence>
<dbReference type="SMART" id="SM00060">
    <property type="entry name" value="FN3"/>
    <property type="match status" value="6"/>
</dbReference>
<feature type="domain" description="Fibronectin type-III" evidence="2">
    <location>
        <begin position="83"/>
        <end position="175"/>
    </location>
</feature>
<feature type="domain" description="Fibronectin type-III" evidence="2">
    <location>
        <begin position="485"/>
        <end position="583"/>
    </location>
</feature>
<dbReference type="EMBL" id="JARBDR010000337">
    <property type="protein sequence ID" value="KAJ8315730.1"/>
    <property type="molecule type" value="Genomic_DNA"/>
</dbReference>
<organism evidence="3 4">
    <name type="scientific">Tegillarca granosa</name>
    <name type="common">Malaysian cockle</name>
    <name type="synonym">Anadara granosa</name>
    <dbReference type="NCBI Taxonomy" id="220873"/>
    <lineage>
        <taxon>Eukaryota</taxon>
        <taxon>Metazoa</taxon>
        <taxon>Spiralia</taxon>
        <taxon>Lophotrochozoa</taxon>
        <taxon>Mollusca</taxon>
        <taxon>Bivalvia</taxon>
        <taxon>Autobranchia</taxon>
        <taxon>Pteriomorphia</taxon>
        <taxon>Arcoida</taxon>
        <taxon>Arcoidea</taxon>
        <taxon>Arcidae</taxon>
        <taxon>Tegillarca</taxon>
    </lineage>
</organism>
<name>A0ABQ9FHG9_TEGGR</name>
<dbReference type="Proteomes" id="UP001217089">
    <property type="component" value="Unassembled WGS sequence"/>
</dbReference>
<proteinExistence type="predicted"/>
<comment type="caution">
    <text evidence="3">The sequence shown here is derived from an EMBL/GenBank/DDBJ whole genome shotgun (WGS) entry which is preliminary data.</text>
</comment>
<keyword evidence="4" id="KW-1185">Reference proteome</keyword>
<protein>
    <recommendedName>
        <fullName evidence="2">Fibronectin type-III domain-containing protein</fullName>
    </recommendedName>
</protein>
<accession>A0ABQ9FHG9</accession>
<gene>
    <name evidence="3" type="ORF">KUTeg_007880</name>
</gene>
<feature type="domain" description="Fibronectin type-III" evidence="2">
    <location>
        <begin position="269"/>
        <end position="360"/>
    </location>
</feature>
<dbReference type="PROSITE" id="PS50853">
    <property type="entry name" value="FN3"/>
    <property type="match status" value="4"/>
</dbReference>
<evidence type="ECO:0000256" key="1">
    <source>
        <dbReference type="ARBA" id="ARBA00022737"/>
    </source>
</evidence>
<dbReference type="PANTHER" id="PTHR46708">
    <property type="entry name" value="TENASCIN"/>
    <property type="match status" value="1"/>
</dbReference>
<dbReference type="InterPro" id="IPR013783">
    <property type="entry name" value="Ig-like_fold"/>
</dbReference>